<gene>
    <name evidence="3" type="ORF">KASA_0Q14190G</name>
</gene>
<evidence type="ECO:0000256" key="2">
    <source>
        <dbReference type="SAM" id="MobiDB-lite"/>
    </source>
</evidence>
<feature type="compositionally biased region" description="Polar residues" evidence="2">
    <location>
        <begin position="170"/>
        <end position="195"/>
    </location>
</feature>
<feature type="compositionally biased region" description="Polar residues" evidence="2">
    <location>
        <begin position="636"/>
        <end position="654"/>
    </location>
</feature>
<sequence length="812" mass="91519">MHTSKRYSHVRTFSNEAIAAATTATSGELSSRTSSLVRSKSVPRHTHSFRRTASIMSDPESRRSHRRVNSYGISGRTFSTSIIPTDYDESQIIDANMAFDNFDGSTDEMNENNIYPPQRRYRHISNGGMQLQQPKYLEVVEKYVPGPRGLSIVQVPVIKQSSQKLRKDYPQQQLLSSPTRSVSDYTSSERASLSPKTLKRHGAVRRSKIAHSSEDSRLPISPHHSMREVEPVSPRDFHATYEDGINMIEKTVTTRQTKDHGSVETTTIIRRHTKKETKPDLVVSNNTNDHTSNTKENVLKLRAEVKKSELEEKQLELELEKIKIAEMTLTTQKENHNLENEVKIQVPSSVIKPKYQHEKLKGPIKVVKKTTNYPRNVDDDSSNEGEGNFSGDNESTSIVSSMVYDDHLSTIQSIEVEPTKQESQPRKHDLQKDTSNQDIKILNGKLNEFLDKEMVEEDNDFGNGVSYESLLMNTSTTEPIPGTSSKFNSKISLDLNDSQISVVPSLDLGQGEHEEIKISETKVPSESRHHPSMAQYLKASHPYLISSDEELENGQENSTYLSHSNDTERRISFDTDSNIDSTLSINLPHGRIPTSSYTSVDSHSKSERILNMGNKDLTKPFLNISSTEANIKHSKSSQTTVNGSQSTGISSSIDVPGSFKNNNADTTVNSFKSESSSVYSYHPTKNVNQPRIIRLDNLGETLGEFNHMRGSSLDEKKLVLSKREERGKGHKSHRISQSVDLDMHKDSTRRRSEKISTFNGQVQVRSKSLTRRLSFQSTLKNINNIENETFKKHSRNSSISKSLKKMFGIHSK</sequence>
<keyword evidence="1" id="KW-0175">Coiled coil</keyword>
<feature type="coiled-coil region" evidence="1">
    <location>
        <begin position="298"/>
        <end position="325"/>
    </location>
</feature>
<dbReference type="Proteomes" id="UP000196158">
    <property type="component" value="Unassembled WGS sequence"/>
</dbReference>
<reference evidence="3 4" key="1">
    <citation type="submission" date="2017-04" db="EMBL/GenBank/DDBJ databases">
        <authorList>
            <person name="Afonso C.L."/>
            <person name="Miller P.J."/>
            <person name="Scott M.A."/>
            <person name="Spackman E."/>
            <person name="Goraichik I."/>
            <person name="Dimitrov K.M."/>
            <person name="Suarez D.L."/>
            <person name="Swayne D.E."/>
        </authorList>
    </citation>
    <scope>NUCLEOTIDE SEQUENCE [LARGE SCALE GENOMIC DNA]</scope>
</reference>
<feature type="region of interest" description="Disordered" evidence="2">
    <location>
        <begin position="23"/>
        <end position="47"/>
    </location>
</feature>
<evidence type="ECO:0000313" key="3">
    <source>
        <dbReference type="EMBL" id="SMN18866.1"/>
    </source>
</evidence>
<dbReference type="EMBL" id="FXLY01000002">
    <property type="protein sequence ID" value="SMN18866.1"/>
    <property type="molecule type" value="Genomic_DNA"/>
</dbReference>
<protein>
    <submittedName>
        <fullName evidence="3">Uncharacterized protein</fullName>
    </submittedName>
</protein>
<feature type="region of interest" description="Disordered" evidence="2">
    <location>
        <begin position="371"/>
        <end position="396"/>
    </location>
</feature>
<accession>A0A1X7R0T8</accession>
<feature type="compositionally biased region" description="Basic and acidic residues" evidence="2">
    <location>
        <begin position="417"/>
        <end position="432"/>
    </location>
</feature>
<dbReference type="OrthoDB" id="4068390at2759"/>
<keyword evidence="4" id="KW-1185">Reference proteome</keyword>
<feature type="region of interest" description="Disordered" evidence="2">
    <location>
        <begin position="415"/>
        <end position="435"/>
    </location>
</feature>
<feature type="region of interest" description="Disordered" evidence="2">
    <location>
        <begin position="163"/>
        <end position="221"/>
    </location>
</feature>
<evidence type="ECO:0000256" key="1">
    <source>
        <dbReference type="SAM" id="Coils"/>
    </source>
</evidence>
<dbReference type="AlphaFoldDB" id="A0A1X7R0T8"/>
<feature type="compositionally biased region" description="Low complexity" evidence="2">
    <location>
        <begin position="29"/>
        <end position="40"/>
    </location>
</feature>
<feature type="region of interest" description="Disordered" evidence="2">
    <location>
        <begin position="633"/>
        <end position="654"/>
    </location>
</feature>
<name>A0A1X7R0T8_9SACH</name>
<feature type="compositionally biased region" description="Basic residues" evidence="2">
    <location>
        <begin position="197"/>
        <end position="209"/>
    </location>
</feature>
<proteinExistence type="predicted"/>
<organism evidence="3 4">
    <name type="scientific">Maudiozyma saulgeensis</name>
    <dbReference type="NCBI Taxonomy" id="1789683"/>
    <lineage>
        <taxon>Eukaryota</taxon>
        <taxon>Fungi</taxon>
        <taxon>Dikarya</taxon>
        <taxon>Ascomycota</taxon>
        <taxon>Saccharomycotina</taxon>
        <taxon>Saccharomycetes</taxon>
        <taxon>Saccharomycetales</taxon>
        <taxon>Saccharomycetaceae</taxon>
        <taxon>Maudiozyma</taxon>
    </lineage>
</organism>
<evidence type="ECO:0000313" key="4">
    <source>
        <dbReference type="Proteomes" id="UP000196158"/>
    </source>
</evidence>